<dbReference type="PROSITE" id="PS50010">
    <property type="entry name" value="DH_2"/>
    <property type="match status" value="1"/>
</dbReference>
<dbReference type="GO" id="GO:0016020">
    <property type="term" value="C:membrane"/>
    <property type="evidence" value="ECO:0007669"/>
    <property type="project" value="TreeGrafter"/>
</dbReference>
<feature type="domain" description="DH" evidence="8">
    <location>
        <begin position="40"/>
        <end position="229"/>
    </location>
</feature>
<sequence length="794" mass="90568">QHVIVSLLCRRIPSLTVCQLSPVFPCLCQVELDQEKGLEMRKWVLSGILASEETYLSHLEALLIPMKPLRAAATTSQPMLTIQQIETIFFKVPELHEIHKDFYDALLPRVQDWSHQQCVGDLFQKLASQLGVYRAFVDNYKVAVETADKCCQANAQFAEISENLKVKSTKDSDSSSSTALLYKPVDRVTRSTLVLHDLLKHTPSSHPDYPLLQDALRISQNFLSSINEEITPRRQSMTVKKGEDNMMVLKKIVEFKNVCLYTRIVLCCSHRKGQQYDCKWYIPLADLTFQTIEDCESTPIPLVQDEEIDAMKIKISQIKNDIQREKRTTKGTKVIERLRKKLSEQESLLLLMSPNMAFRVANRNGKGFTFLISSDYERAEWREIIREQQKKCFKSFSLTSLELQMLTNSCVKLQTVHSIPMTMNKEDDESSGLYGFLNVIVHSASGLKQSLNLYCSLEVDSFGYFVNKAKTRVYRDSTEPNWNEEFEIELEGSQTLRLLCYEKCCNKIKQSKEEGEFTDKIMAKGQIKLDPQTLQNKDWQRTVITMNGIEVKLSMKFTGREFSLKRMPSRKQSGVFGVKINVVTKRERSKVPLIVRQCVEEIERRGMEEVGIYRVSGVATDIQALKAAFDSNNKDVSVMMREMDVNAIAGTLKLYFRELPEPLFTDELYPNFAGGIALSDSVAKESCMVNLLLSLPEPNLVTFLFVLDHLKRVAENEGINKMSLHNLATVFGPTLLRPSEKDSKISSSSQPISMNDSWSLEVMAQVQVLLYFLQLDSIPTPDSKRQSLLFSTEV</sequence>
<dbReference type="CDD" id="cd00160">
    <property type="entry name" value="RhoGEF"/>
    <property type="match status" value="1"/>
</dbReference>
<reference evidence="10" key="2">
    <citation type="submission" date="2025-08" db="UniProtKB">
        <authorList>
            <consortium name="Ensembl"/>
        </authorList>
    </citation>
    <scope>IDENTIFICATION</scope>
</reference>
<evidence type="ECO:0000313" key="11">
    <source>
        <dbReference type="Proteomes" id="UP001501940"/>
    </source>
</evidence>
<keyword evidence="11" id="KW-1185">Reference proteome</keyword>
<evidence type="ECO:0000256" key="6">
    <source>
        <dbReference type="ARBA" id="ARBA00023273"/>
    </source>
</evidence>
<dbReference type="InterPro" id="IPR035899">
    <property type="entry name" value="DBL_dom_sf"/>
</dbReference>
<dbReference type="SUPFAM" id="SSF48065">
    <property type="entry name" value="DBL homology domain (DH-domain)"/>
    <property type="match status" value="1"/>
</dbReference>
<dbReference type="FunFam" id="2.60.40.150:FF:000057">
    <property type="entry name" value="active breakpoint cluster region-related protein isoform X1"/>
    <property type="match status" value="1"/>
</dbReference>
<dbReference type="SUPFAM" id="SSF48350">
    <property type="entry name" value="GTPase activation domain, GAP"/>
    <property type="match status" value="1"/>
</dbReference>
<dbReference type="GO" id="GO:0007165">
    <property type="term" value="P:signal transduction"/>
    <property type="evidence" value="ECO:0007669"/>
    <property type="project" value="InterPro"/>
</dbReference>
<dbReference type="SMART" id="SM00325">
    <property type="entry name" value="RhoGEF"/>
    <property type="match status" value="1"/>
</dbReference>
<organism evidence="10 11">
    <name type="scientific">Amphiprion ocellaris</name>
    <name type="common">Clown anemonefish</name>
    <dbReference type="NCBI Taxonomy" id="80972"/>
    <lineage>
        <taxon>Eukaryota</taxon>
        <taxon>Metazoa</taxon>
        <taxon>Chordata</taxon>
        <taxon>Craniata</taxon>
        <taxon>Vertebrata</taxon>
        <taxon>Euteleostomi</taxon>
        <taxon>Actinopterygii</taxon>
        <taxon>Neopterygii</taxon>
        <taxon>Teleostei</taxon>
        <taxon>Neoteleostei</taxon>
        <taxon>Acanthomorphata</taxon>
        <taxon>Ovalentaria</taxon>
        <taxon>Pomacentridae</taxon>
        <taxon>Amphiprion</taxon>
    </lineage>
</organism>
<dbReference type="CDD" id="cd08686">
    <property type="entry name" value="C2_ABR"/>
    <property type="match status" value="1"/>
</dbReference>
<dbReference type="Proteomes" id="UP001501940">
    <property type="component" value="Chromosome 6"/>
</dbReference>
<dbReference type="InterPro" id="IPR000198">
    <property type="entry name" value="RhoGAP_dom"/>
</dbReference>
<proteinExistence type="predicted"/>
<dbReference type="PROSITE" id="PS50004">
    <property type="entry name" value="C2"/>
    <property type="match status" value="1"/>
</dbReference>
<dbReference type="InterPro" id="IPR037769">
    <property type="entry name" value="Abr/Bcr"/>
</dbReference>
<dbReference type="SUPFAM" id="SSF50729">
    <property type="entry name" value="PH domain-like"/>
    <property type="match status" value="1"/>
</dbReference>
<dbReference type="GO" id="GO:0030424">
    <property type="term" value="C:axon"/>
    <property type="evidence" value="ECO:0007669"/>
    <property type="project" value="UniProtKB-SubCell"/>
</dbReference>
<dbReference type="Pfam" id="PF00620">
    <property type="entry name" value="RhoGAP"/>
    <property type="match status" value="1"/>
</dbReference>
<dbReference type="SMART" id="SM00239">
    <property type="entry name" value="C2"/>
    <property type="match status" value="1"/>
</dbReference>
<dbReference type="GO" id="GO:0043197">
    <property type="term" value="C:dendritic spine"/>
    <property type="evidence" value="ECO:0007669"/>
    <property type="project" value="UniProtKB-SubCell"/>
</dbReference>
<feature type="domain" description="C2" evidence="7">
    <location>
        <begin position="417"/>
        <end position="544"/>
    </location>
</feature>
<dbReference type="CDD" id="cd04387">
    <property type="entry name" value="RhoGAP_Bcr"/>
    <property type="match status" value="1"/>
</dbReference>
<protein>
    <submittedName>
        <fullName evidence="10">Uncharacterized protein</fullName>
    </submittedName>
</protein>
<dbReference type="FunFam" id="1.10.555.10:FF:000004">
    <property type="entry name" value="active breakpoint cluster region-related protein-like"/>
    <property type="match status" value="1"/>
</dbReference>
<reference evidence="10 11" key="1">
    <citation type="submission" date="2022-01" db="EMBL/GenBank/DDBJ databases">
        <title>A chromosome-scale genome assembly of the false clownfish, Amphiprion ocellaris.</title>
        <authorList>
            <person name="Ryu T."/>
        </authorList>
    </citation>
    <scope>NUCLEOTIDE SEQUENCE [LARGE SCALE GENOMIC DNA]</scope>
</reference>
<dbReference type="GeneTree" id="ENSGT00940000153491"/>
<dbReference type="GO" id="GO:0005085">
    <property type="term" value="F:guanyl-nucleotide exchange factor activity"/>
    <property type="evidence" value="ECO:0007669"/>
    <property type="project" value="UniProtKB-KW"/>
</dbReference>
<evidence type="ECO:0000256" key="2">
    <source>
        <dbReference type="ARBA" id="ARBA00004552"/>
    </source>
</evidence>
<evidence type="ECO:0000259" key="7">
    <source>
        <dbReference type="PROSITE" id="PS50004"/>
    </source>
</evidence>
<keyword evidence="4" id="KW-0344">Guanine-nucleotide releasing factor</keyword>
<evidence type="ECO:0000259" key="9">
    <source>
        <dbReference type="PROSITE" id="PS50238"/>
    </source>
</evidence>
<dbReference type="SMART" id="SM00324">
    <property type="entry name" value="RhoGAP"/>
    <property type="match status" value="1"/>
</dbReference>
<evidence type="ECO:0000256" key="4">
    <source>
        <dbReference type="ARBA" id="ARBA00022658"/>
    </source>
</evidence>
<dbReference type="GO" id="GO:0005096">
    <property type="term" value="F:GTPase activator activity"/>
    <property type="evidence" value="ECO:0007669"/>
    <property type="project" value="UniProtKB-KW"/>
</dbReference>
<dbReference type="PANTHER" id="PTHR23182:SF3">
    <property type="entry name" value="BREAKPOINT CLUSTER REGION PROTEIN"/>
    <property type="match status" value="1"/>
</dbReference>
<dbReference type="InterPro" id="IPR035892">
    <property type="entry name" value="C2_domain_sf"/>
</dbReference>
<keyword evidence="6" id="KW-0966">Cell projection</keyword>
<dbReference type="PANTHER" id="PTHR23182">
    <property type="entry name" value="BREAKPOINT CLUSTER REGION PROTEIN BCR"/>
    <property type="match status" value="1"/>
</dbReference>
<dbReference type="PROSITE" id="PS50238">
    <property type="entry name" value="RHOGAP"/>
    <property type="match status" value="1"/>
</dbReference>
<dbReference type="InterPro" id="IPR000219">
    <property type="entry name" value="DH_dom"/>
</dbReference>
<accession>A0AAQ5XKQ7</accession>
<keyword evidence="3" id="KW-0343">GTPase activation</keyword>
<dbReference type="Pfam" id="PF00168">
    <property type="entry name" value="C2"/>
    <property type="match status" value="1"/>
</dbReference>
<dbReference type="Gene3D" id="1.20.900.10">
    <property type="entry name" value="Dbl homology (DH) domain"/>
    <property type="match status" value="1"/>
</dbReference>
<comment type="subcellular location">
    <subcellularLocation>
        <location evidence="1">Cell projection</location>
        <location evidence="1">Axon</location>
    </subcellularLocation>
    <subcellularLocation>
        <location evidence="2">Cell projection</location>
        <location evidence="2">Dendritic spine</location>
    </subcellularLocation>
</comment>
<reference evidence="10" key="3">
    <citation type="submission" date="2025-09" db="UniProtKB">
        <authorList>
            <consortium name="Ensembl"/>
        </authorList>
    </citation>
    <scope>IDENTIFICATION</scope>
</reference>
<dbReference type="InterPro" id="IPR000008">
    <property type="entry name" value="C2_dom"/>
</dbReference>
<dbReference type="InterPro" id="IPR008936">
    <property type="entry name" value="Rho_GTPase_activation_prot"/>
</dbReference>
<evidence type="ECO:0000259" key="8">
    <source>
        <dbReference type="PROSITE" id="PS50010"/>
    </source>
</evidence>
<dbReference type="SUPFAM" id="SSF49562">
    <property type="entry name" value="C2 domain (Calcium/lipid-binding domain, CaLB)"/>
    <property type="match status" value="1"/>
</dbReference>
<dbReference type="Gene3D" id="2.60.40.150">
    <property type="entry name" value="C2 domain"/>
    <property type="match status" value="1"/>
</dbReference>
<feature type="domain" description="Rho-GAP" evidence="9">
    <location>
        <begin position="578"/>
        <end position="771"/>
    </location>
</feature>
<evidence type="ECO:0000256" key="5">
    <source>
        <dbReference type="ARBA" id="ARBA00023018"/>
    </source>
</evidence>
<dbReference type="Ensembl" id="ENSAOCT00000071422.1">
    <property type="protein sequence ID" value="ENSAOCP00000039940.1"/>
    <property type="gene ID" value="ENSAOCG00000000229.2"/>
</dbReference>
<dbReference type="Pfam" id="PF00621">
    <property type="entry name" value="RhoGEF"/>
    <property type="match status" value="1"/>
</dbReference>
<name>A0AAQ5XKQ7_AMPOC</name>
<keyword evidence="5" id="KW-0770">Synapse</keyword>
<evidence type="ECO:0000256" key="3">
    <source>
        <dbReference type="ARBA" id="ARBA00022468"/>
    </source>
</evidence>
<dbReference type="AlphaFoldDB" id="A0AAQ5XKQ7"/>
<gene>
    <name evidence="10" type="primary">BCR</name>
</gene>
<dbReference type="Gene3D" id="1.10.555.10">
    <property type="entry name" value="Rho GTPase activation protein"/>
    <property type="match status" value="1"/>
</dbReference>
<evidence type="ECO:0000313" key="10">
    <source>
        <dbReference type="Ensembl" id="ENSAOCP00000039940.1"/>
    </source>
</evidence>
<evidence type="ECO:0000256" key="1">
    <source>
        <dbReference type="ARBA" id="ARBA00004489"/>
    </source>
</evidence>